<dbReference type="Proteomes" id="UP000265515">
    <property type="component" value="Unassembled WGS sequence"/>
</dbReference>
<gene>
    <name evidence="9" type="ORF">CBR_g49376</name>
</gene>
<dbReference type="EMBL" id="BFEA01000747">
    <property type="protein sequence ID" value="GBG89586.1"/>
    <property type="molecule type" value="Genomic_DNA"/>
</dbReference>
<evidence type="ECO:0000256" key="2">
    <source>
        <dbReference type="ARBA" id="ARBA00022517"/>
    </source>
</evidence>
<feature type="domain" description="WD repeat-containing protein 75 second beta-propeller" evidence="8">
    <location>
        <begin position="303"/>
        <end position="579"/>
    </location>
</feature>
<keyword evidence="4 7" id="KW-0853">WD repeat</keyword>
<dbReference type="InterPro" id="IPR015943">
    <property type="entry name" value="WD40/YVTN_repeat-like_dom_sf"/>
</dbReference>
<evidence type="ECO:0000259" key="8">
    <source>
        <dbReference type="Pfam" id="PF23769"/>
    </source>
</evidence>
<keyword evidence="2" id="KW-0690">Ribosome biogenesis</keyword>
<dbReference type="InterPro" id="IPR036322">
    <property type="entry name" value="WD40_repeat_dom_sf"/>
</dbReference>
<evidence type="ECO:0000256" key="6">
    <source>
        <dbReference type="ARBA" id="ARBA00023242"/>
    </source>
</evidence>
<keyword evidence="5" id="KW-0677">Repeat</keyword>
<feature type="repeat" description="WD" evidence="7">
    <location>
        <begin position="200"/>
        <end position="236"/>
    </location>
</feature>
<dbReference type="OrthoDB" id="4096at2759"/>
<protein>
    <recommendedName>
        <fullName evidence="8">WD repeat-containing protein 75 second beta-propeller domain-containing protein</fullName>
    </recommendedName>
</protein>
<dbReference type="STRING" id="69332.A0A388M4W6"/>
<evidence type="ECO:0000256" key="3">
    <source>
        <dbReference type="ARBA" id="ARBA00022552"/>
    </source>
</evidence>
<keyword evidence="3" id="KW-0698">rRNA processing</keyword>
<evidence type="ECO:0000256" key="7">
    <source>
        <dbReference type="PROSITE-ProRule" id="PRU00221"/>
    </source>
</evidence>
<dbReference type="Pfam" id="PF00400">
    <property type="entry name" value="WD40"/>
    <property type="match status" value="1"/>
</dbReference>
<evidence type="ECO:0000313" key="10">
    <source>
        <dbReference type="Proteomes" id="UP000265515"/>
    </source>
</evidence>
<dbReference type="InterPro" id="IPR057644">
    <property type="entry name" value="Beta-prop_WDR75_2nd"/>
</dbReference>
<dbReference type="PANTHER" id="PTHR45176">
    <property type="entry name" value="TRANSDUCIN FAMILY PROTEIN / WD-40 REPEAT FAMILY PROTEIN-RELATED"/>
    <property type="match status" value="1"/>
</dbReference>
<keyword evidence="6" id="KW-0539">Nucleus</keyword>
<proteinExistence type="predicted"/>
<dbReference type="Gramene" id="GBG89586">
    <property type="protein sequence ID" value="GBG89586"/>
    <property type="gene ID" value="CBR_g49376"/>
</dbReference>
<dbReference type="SUPFAM" id="SSF50978">
    <property type="entry name" value="WD40 repeat-like"/>
    <property type="match status" value="2"/>
</dbReference>
<evidence type="ECO:0000256" key="1">
    <source>
        <dbReference type="ARBA" id="ARBA00004604"/>
    </source>
</evidence>
<dbReference type="InterPro" id="IPR001680">
    <property type="entry name" value="WD40_rpt"/>
</dbReference>
<dbReference type="Pfam" id="PF23769">
    <property type="entry name" value="Beta-prop_WDR75_2nd"/>
    <property type="match status" value="1"/>
</dbReference>
<keyword evidence="10" id="KW-1185">Reference proteome</keyword>
<organism evidence="9 10">
    <name type="scientific">Chara braunii</name>
    <name type="common">Braun's stonewort</name>
    <dbReference type="NCBI Taxonomy" id="69332"/>
    <lineage>
        <taxon>Eukaryota</taxon>
        <taxon>Viridiplantae</taxon>
        <taxon>Streptophyta</taxon>
        <taxon>Charophyceae</taxon>
        <taxon>Charales</taxon>
        <taxon>Characeae</taxon>
        <taxon>Chara</taxon>
    </lineage>
</organism>
<comment type="subcellular location">
    <subcellularLocation>
        <location evidence="1">Nucleus</location>
        <location evidence="1">Nucleolus</location>
    </subcellularLocation>
</comment>
<dbReference type="PROSITE" id="PS50294">
    <property type="entry name" value="WD_REPEATS_REGION"/>
    <property type="match status" value="2"/>
</dbReference>
<feature type="repeat" description="WD" evidence="7">
    <location>
        <begin position="407"/>
        <end position="448"/>
    </location>
</feature>
<accession>A0A388M4W6</accession>
<dbReference type="PANTHER" id="PTHR45176:SF1">
    <property type="entry name" value="TRANSDUCIN FAMILY PROTEIN _ WD-40 REPEAT FAMILY PROTEIN-RELATED"/>
    <property type="match status" value="1"/>
</dbReference>
<comment type="caution">
    <text evidence="9">The sequence shown here is derived from an EMBL/GenBank/DDBJ whole genome shotgun (WGS) entry which is preliminary data.</text>
</comment>
<dbReference type="Pfam" id="PF23869">
    <property type="entry name" value="Beta-prop_WDR75_1st"/>
    <property type="match status" value="1"/>
</dbReference>
<evidence type="ECO:0000256" key="4">
    <source>
        <dbReference type="ARBA" id="ARBA00022574"/>
    </source>
</evidence>
<name>A0A388M4W6_CHABU</name>
<evidence type="ECO:0000256" key="5">
    <source>
        <dbReference type="ARBA" id="ARBA00022737"/>
    </source>
</evidence>
<evidence type="ECO:0000313" key="9">
    <source>
        <dbReference type="EMBL" id="GBG89586.1"/>
    </source>
</evidence>
<sequence length="750" mass="81695">MVIPRLGQLQQEAEEEENDGARLSKLFAFVSVWRDRNGWVELVAKKKERGEGSQEEAITKGRFFGSIYPVDLISGKVLLHMEKVFRPNKMVVSGAGGMFATFDRCLVYVWLSSCANGGGPPYTCVRLHHLGKNLSTLAIDQMETRVAAGAEDGEIRIWHNVGRATFGIDRPDLKIPSFDMGNPKAGTFNENDDAQACTRLHWHADEVSSILFSEDGSYLFSGGREAVLVIWQLDTGVQSFLSRLGGPIIGVAASSDPNMLGVLLANNAVRLVNVLAMSVIRTIRGIAPRVKSIGVKNRIDAAIDPKHGLLALPTYNSFLQFYDMAMRKHIRSLQIERRNYVSLGSDKRQDVESTVSISHVVFSPDASVMVTVDVRVAEDGMGGAFCLKFWQSTSDQNDGYELNTRVDDPHSAEITALLYHPSRNIAVTASMDGMFKVWSQKVGARTKSRIIPATCWVGHAVGGFRNEPLTAGAISHEGSLLAVSASSAITLWNMEAHTMLCALPLFPMKSVVTRLTFIHDTPFLVSGTDDAGLPALCVWNMLTLAISWSYRVRIEALAADARSGHFAVICLKKGAKQELLAEDEESSAGYVIVFHAENPEPLAAWSISQARNATLLFTSTELLSKDVMRTSSDSLLVVVTSSRHYVVVDPFSEADEKLALEGEDAGVDEQSGRKALAEVNAGGVSAYEALYGKVPLTKEKTASLGNSENVGMPDVTRSWGSLLSGPSYALPSLVRICPSFMEAMLEKRSA</sequence>
<dbReference type="SMART" id="SM00320">
    <property type="entry name" value="WD40"/>
    <property type="match status" value="5"/>
</dbReference>
<reference evidence="9 10" key="1">
    <citation type="journal article" date="2018" name="Cell">
        <title>The Chara Genome: Secondary Complexity and Implications for Plant Terrestrialization.</title>
        <authorList>
            <person name="Nishiyama T."/>
            <person name="Sakayama H."/>
            <person name="Vries J.D."/>
            <person name="Buschmann H."/>
            <person name="Saint-Marcoux D."/>
            <person name="Ullrich K.K."/>
            <person name="Haas F.B."/>
            <person name="Vanderstraeten L."/>
            <person name="Becker D."/>
            <person name="Lang D."/>
            <person name="Vosolsobe S."/>
            <person name="Rombauts S."/>
            <person name="Wilhelmsson P.K.I."/>
            <person name="Janitza P."/>
            <person name="Kern R."/>
            <person name="Heyl A."/>
            <person name="Rumpler F."/>
            <person name="Villalobos L.I.A.C."/>
            <person name="Clay J.M."/>
            <person name="Skokan R."/>
            <person name="Toyoda A."/>
            <person name="Suzuki Y."/>
            <person name="Kagoshima H."/>
            <person name="Schijlen E."/>
            <person name="Tajeshwar N."/>
            <person name="Catarino B."/>
            <person name="Hetherington A.J."/>
            <person name="Saltykova A."/>
            <person name="Bonnot C."/>
            <person name="Breuninger H."/>
            <person name="Symeonidi A."/>
            <person name="Radhakrishnan G.V."/>
            <person name="Van Nieuwerburgh F."/>
            <person name="Deforce D."/>
            <person name="Chang C."/>
            <person name="Karol K.G."/>
            <person name="Hedrich R."/>
            <person name="Ulvskov P."/>
            <person name="Glockner G."/>
            <person name="Delwiche C.F."/>
            <person name="Petrasek J."/>
            <person name="Van de Peer Y."/>
            <person name="Friml J."/>
            <person name="Beilby M."/>
            <person name="Dolan L."/>
            <person name="Kohara Y."/>
            <person name="Sugano S."/>
            <person name="Fujiyama A."/>
            <person name="Delaux P.-M."/>
            <person name="Quint M."/>
            <person name="TheiBen G."/>
            <person name="Hagemann M."/>
            <person name="Harholt J."/>
            <person name="Dunand C."/>
            <person name="Zachgo S."/>
            <person name="Langdale J."/>
            <person name="Maumus F."/>
            <person name="Straeten D.V.D."/>
            <person name="Gould S.B."/>
            <person name="Rensing S.A."/>
        </authorList>
    </citation>
    <scope>NUCLEOTIDE SEQUENCE [LARGE SCALE GENOMIC DNA]</scope>
    <source>
        <strain evidence="9 10">S276</strain>
    </source>
</reference>
<dbReference type="AlphaFoldDB" id="A0A388M4W6"/>
<dbReference type="PROSITE" id="PS50082">
    <property type="entry name" value="WD_REPEATS_2"/>
    <property type="match status" value="2"/>
</dbReference>
<dbReference type="Gene3D" id="2.130.10.10">
    <property type="entry name" value="YVTN repeat-like/Quinoprotein amine dehydrogenase"/>
    <property type="match status" value="2"/>
</dbReference>